<name>A0A9D4CA58_DREPO</name>
<feature type="compositionally biased region" description="Polar residues" evidence="1">
    <location>
        <begin position="45"/>
        <end position="55"/>
    </location>
</feature>
<feature type="region of interest" description="Disordered" evidence="1">
    <location>
        <begin position="1"/>
        <end position="73"/>
    </location>
</feature>
<gene>
    <name evidence="2" type="ORF">DPMN_062750</name>
</gene>
<reference evidence="2" key="2">
    <citation type="submission" date="2020-11" db="EMBL/GenBank/DDBJ databases">
        <authorList>
            <person name="McCartney M.A."/>
            <person name="Auch B."/>
            <person name="Kono T."/>
            <person name="Mallez S."/>
            <person name="Becker A."/>
            <person name="Gohl D.M."/>
            <person name="Silverstein K.A.T."/>
            <person name="Koren S."/>
            <person name="Bechman K.B."/>
            <person name="Herman A."/>
            <person name="Abrahante J.E."/>
            <person name="Garbe J."/>
        </authorList>
    </citation>
    <scope>NUCLEOTIDE SEQUENCE</scope>
    <source>
        <strain evidence="2">Duluth1</strain>
        <tissue evidence="2">Whole animal</tissue>
    </source>
</reference>
<dbReference type="EMBL" id="JAIWYP010000013">
    <property type="protein sequence ID" value="KAH3719866.1"/>
    <property type="molecule type" value="Genomic_DNA"/>
</dbReference>
<organism evidence="2 3">
    <name type="scientific">Dreissena polymorpha</name>
    <name type="common">Zebra mussel</name>
    <name type="synonym">Mytilus polymorpha</name>
    <dbReference type="NCBI Taxonomy" id="45954"/>
    <lineage>
        <taxon>Eukaryota</taxon>
        <taxon>Metazoa</taxon>
        <taxon>Spiralia</taxon>
        <taxon>Lophotrochozoa</taxon>
        <taxon>Mollusca</taxon>
        <taxon>Bivalvia</taxon>
        <taxon>Autobranchia</taxon>
        <taxon>Heteroconchia</taxon>
        <taxon>Euheterodonta</taxon>
        <taxon>Imparidentia</taxon>
        <taxon>Neoheterodontei</taxon>
        <taxon>Myida</taxon>
        <taxon>Dreissenoidea</taxon>
        <taxon>Dreissenidae</taxon>
        <taxon>Dreissena</taxon>
    </lineage>
</organism>
<evidence type="ECO:0000256" key="1">
    <source>
        <dbReference type="SAM" id="MobiDB-lite"/>
    </source>
</evidence>
<comment type="caution">
    <text evidence="2">The sequence shown here is derived from an EMBL/GenBank/DDBJ whole genome shotgun (WGS) entry which is preliminary data.</text>
</comment>
<evidence type="ECO:0000313" key="2">
    <source>
        <dbReference type="EMBL" id="KAH3719866.1"/>
    </source>
</evidence>
<dbReference type="AlphaFoldDB" id="A0A9D4CA58"/>
<evidence type="ECO:0000313" key="3">
    <source>
        <dbReference type="Proteomes" id="UP000828390"/>
    </source>
</evidence>
<proteinExistence type="predicted"/>
<reference evidence="2" key="1">
    <citation type="journal article" date="2019" name="bioRxiv">
        <title>The Genome of the Zebra Mussel, Dreissena polymorpha: A Resource for Invasive Species Research.</title>
        <authorList>
            <person name="McCartney M.A."/>
            <person name="Auch B."/>
            <person name="Kono T."/>
            <person name="Mallez S."/>
            <person name="Zhang Y."/>
            <person name="Obille A."/>
            <person name="Becker A."/>
            <person name="Abrahante J.E."/>
            <person name="Garbe J."/>
            <person name="Badalamenti J.P."/>
            <person name="Herman A."/>
            <person name="Mangelson H."/>
            <person name="Liachko I."/>
            <person name="Sullivan S."/>
            <person name="Sone E.D."/>
            <person name="Koren S."/>
            <person name="Silverstein K.A.T."/>
            <person name="Beckman K.B."/>
            <person name="Gohl D.M."/>
        </authorList>
    </citation>
    <scope>NUCLEOTIDE SEQUENCE</scope>
    <source>
        <strain evidence="2">Duluth1</strain>
        <tissue evidence="2">Whole animal</tissue>
    </source>
</reference>
<protein>
    <submittedName>
        <fullName evidence="2">Uncharacterized protein</fullName>
    </submittedName>
</protein>
<accession>A0A9D4CA58</accession>
<feature type="compositionally biased region" description="Basic and acidic residues" evidence="1">
    <location>
        <begin position="35"/>
        <end position="44"/>
    </location>
</feature>
<sequence length="240" mass="26554">MERSEVPDCSEGKTTQKGTKANGRWGCSSGTNCSSRKENPENKTSRFTASQTLSQVVPDEEEVVSKPPNKKKKTSVEAELLDIQRKLLAEAESSNALNKRNLFLKQISSSLSVLAIKHPWRRTKVRKQPCQQKDTVAVTEGKIVPGEELKYVNSLVSRKTLLQLLKICEVTSFQTSVRSCLCTRLAETKKTVVCHLKPCQQEDTVAVTEGTATSSLGLDLRGDQFPDIGSLLLVYEIGRD</sequence>
<dbReference type="Proteomes" id="UP000828390">
    <property type="component" value="Unassembled WGS sequence"/>
</dbReference>
<keyword evidence="3" id="KW-1185">Reference proteome</keyword>